<name>A0A8J8SXC8_HALGN</name>
<organism evidence="1 2">
    <name type="scientific">Halteria grandinella</name>
    <dbReference type="NCBI Taxonomy" id="5974"/>
    <lineage>
        <taxon>Eukaryota</taxon>
        <taxon>Sar</taxon>
        <taxon>Alveolata</taxon>
        <taxon>Ciliophora</taxon>
        <taxon>Intramacronucleata</taxon>
        <taxon>Spirotrichea</taxon>
        <taxon>Stichotrichia</taxon>
        <taxon>Sporadotrichida</taxon>
        <taxon>Halteriidae</taxon>
        <taxon>Halteria</taxon>
    </lineage>
</organism>
<sequence length="74" mass="8768">MPILQYEALLQIRCLIQRSQARQGQILKTREPIGPKLSKQCKLLMMDSSSGRDRCLQRLWIRIGQLKRYQWKAP</sequence>
<proteinExistence type="predicted"/>
<keyword evidence="2" id="KW-1185">Reference proteome</keyword>
<comment type="caution">
    <text evidence="1">The sequence shown here is derived from an EMBL/GenBank/DDBJ whole genome shotgun (WGS) entry which is preliminary data.</text>
</comment>
<dbReference type="Proteomes" id="UP000785679">
    <property type="component" value="Unassembled WGS sequence"/>
</dbReference>
<protein>
    <submittedName>
        <fullName evidence="1">Uncharacterized protein</fullName>
    </submittedName>
</protein>
<accession>A0A8J8SXC8</accession>
<evidence type="ECO:0000313" key="1">
    <source>
        <dbReference type="EMBL" id="TNV74312.1"/>
    </source>
</evidence>
<dbReference type="AlphaFoldDB" id="A0A8J8SXC8"/>
<evidence type="ECO:0000313" key="2">
    <source>
        <dbReference type="Proteomes" id="UP000785679"/>
    </source>
</evidence>
<dbReference type="EMBL" id="RRYP01017147">
    <property type="protein sequence ID" value="TNV74312.1"/>
    <property type="molecule type" value="Genomic_DNA"/>
</dbReference>
<gene>
    <name evidence="1" type="ORF">FGO68_gene17312</name>
</gene>
<reference evidence="1" key="1">
    <citation type="submission" date="2019-06" db="EMBL/GenBank/DDBJ databases">
        <authorList>
            <person name="Zheng W."/>
        </authorList>
    </citation>
    <scope>NUCLEOTIDE SEQUENCE</scope>
    <source>
        <strain evidence="1">QDHG01</strain>
    </source>
</reference>